<dbReference type="Gene3D" id="1.10.1240.10">
    <property type="entry name" value="Methionine synthase domain"/>
    <property type="match status" value="1"/>
</dbReference>
<keyword evidence="4" id="KW-1185">Reference proteome</keyword>
<gene>
    <name evidence="3" type="ORF">RM445_03980</name>
</gene>
<reference evidence="4" key="1">
    <citation type="submission" date="2023-07" db="EMBL/GenBank/DDBJ databases">
        <title>30 novel species of actinomycetes from the DSMZ collection.</title>
        <authorList>
            <person name="Nouioui I."/>
        </authorList>
    </citation>
    <scope>NUCLEOTIDE SEQUENCE [LARGE SCALE GENOMIC DNA]</scope>
    <source>
        <strain evidence="4">DSM 45834</strain>
    </source>
</reference>
<dbReference type="EMBL" id="JAVREJ010000002">
    <property type="protein sequence ID" value="MDT0348677.1"/>
    <property type="molecule type" value="Genomic_DNA"/>
</dbReference>
<dbReference type="InterPro" id="IPR036594">
    <property type="entry name" value="Meth_synthase_dom"/>
</dbReference>
<dbReference type="InterPro" id="IPR003759">
    <property type="entry name" value="Cbl-bd_cap"/>
</dbReference>
<dbReference type="InterPro" id="IPR036724">
    <property type="entry name" value="Cobalamin-bd_sf"/>
</dbReference>
<dbReference type="InterPro" id="IPR000551">
    <property type="entry name" value="MerR-type_HTH_dom"/>
</dbReference>
<dbReference type="Pfam" id="PF02607">
    <property type="entry name" value="B12-binding_2"/>
    <property type="match status" value="1"/>
</dbReference>
<evidence type="ECO:0000259" key="2">
    <source>
        <dbReference type="PROSITE" id="PS50937"/>
    </source>
</evidence>
<comment type="caution">
    <text evidence="3">The sequence shown here is derived from an EMBL/GenBank/DDBJ whole genome shotgun (WGS) entry which is preliminary data.</text>
</comment>
<dbReference type="Gene3D" id="1.10.1660.10">
    <property type="match status" value="1"/>
</dbReference>
<dbReference type="Proteomes" id="UP001183202">
    <property type="component" value="Unassembled WGS sequence"/>
</dbReference>
<protein>
    <submittedName>
        <fullName evidence="3">MerR family transcriptional regulator</fullName>
    </submittedName>
</protein>
<evidence type="ECO:0000256" key="1">
    <source>
        <dbReference type="SAM" id="MobiDB-lite"/>
    </source>
</evidence>
<sequence>MAPHMDKTRPSVEDVDEPRLTVSGAARRLGIAPATLRTWDRRYGIGPTGHAHGRHRRYSSDDMARLELMQRALMQGAAPAEAARYARSAGRPSAAPAVVAEDTPLVAEEAVPPSEASVAVGSASPPVPRSRGGGGATLRMPGAGPRARGLGRAALAMDAVAMHTLVEESIAADGVAATWDDVARPVLVAVGERWATTGRGVEIEHLLSQCLIAVFASRASATAAQPARPVLLAAMPSDLHVVPLAVLGALLADRGIGCRSLGAALPADALAAAVRRTAPAAVVLWSQISSTADVSVVAGLPVTRPRYRAFVAGPGWNGATLPPGVEALGSLVEAGERIAAVVLR</sequence>
<name>A0ABU2N424_9PSEU</name>
<dbReference type="PROSITE" id="PS50937">
    <property type="entry name" value="HTH_MERR_2"/>
    <property type="match status" value="1"/>
</dbReference>
<dbReference type="SMART" id="SM00422">
    <property type="entry name" value="HTH_MERR"/>
    <property type="match status" value="1"/>
</dbReference>
<organism evidence="3 4">
    <name type="scientific">Pseudonocardia charpentierae</name>
    <dbReference type="NCBI Taxonomy" id="3075545"/>
    <lineage>
        <taxon>Bacteria</taxon>
        <taxon>Bacillati</taxon>
        <taxon>Actinomycetota</taxon>
        <taxon>Actinomycetes</taxon>
        <taxon>Pseudonocardiales</taxon>
        <taxon>Pseudonocardiaceae</taxon>
        <taxon>Pseudonocardia</taxon>
    </lineage>
</organism>
<proteinExistence type="predicted"/>
<dbReference type="Pfam" id="PF13411">
    <property type="entry name" value="MerR_1"/>
    <property type="match status" value="1"/>
</dbReference>
<dbReference type="SUPFAM" id="SSF52242">
    <property type="entry name" value="Cobalamin (vitamin B12)-binding domain"/>
    <property type="match status" value="1"/>
</dbReference>
<dbReference type="RefSeq" id="WP_311554604.1">
    <property type="nucleotide sequence ID" value="NZ_JAVREJ010000002.1"/>
</dbReference>
<evidence type="ECO:0000313" key="4">
    <source>
        <dbReference type="Proteomes" id="UP001183202"/>
    </source>
</evidence>
<dbReference type="Gene3D" id="3.40.50.280">
    <property type="entry name" value="Cobalamin-binding domain"/>
    <property type="match status" value="1"/>
</dbReference>
<evidence type="ECO:0000313" key="3">
    <source>
        <dbReference type="EMBL" id="MDT0348677.1"/>
    </source>
</evidence>
<feature type="domain" description="HTH merR-type" evidence="2">
    <location>
        <begin position="19"/>
        <end position="88"/>
    </location>
</feature>
<dbReference type="SUPFAM" id="SSF46955">
    <property type="entry name" value="Putative DNA-binding domain"/>
    <property type="match status" value="1"/>
</dbReference>
<accession>A0ABU2N424</accession>
<dbReference type="InterPro" id="IPR009061">
    <property type="entry name" value="DNA-bd_dom_put_sf"/>
</dbReference>
<feature type="region of interest" description="Disordered" evidence="1">
    <location>
        <begin position="116"/>
        <end position="142"/>
    </location>
</feature>